<sequence length="360" mass="39093">MDFDIVNTLGAMEIGTMVSTFLFGITVFQAYFYFDQFPNDSKPVKLMVGSVCALELGHLIAILHAFFTISVLQYGAPEKIFAKTPIGIALASLASGYIACTVQVYFANRLKIFTGRMLLTTACWFLSFLRALATTGTTVVMLSRSLADMLKWNWLVGTSLAIGAIVDIAVSAGLCYDLVKERKGDSLSGTRKLIDSILLLTIQTGLLTSALTLAVTICALLMPNNFIWVAIYVCLTRVFSNSLLATLNTRSKLRYMTSAISSLQFGNIDIPLASFYPQMNMGRTADEAQARPRIALDFTGARQLNETTSPRGVARIDSDVDVGGGGTSQEYTPTLDGRSSTEPQKDSGCLQHEGHLTVHS</sequence>
<reference evidence="5" key="1">
    <citation type="submission" date="2024-06" db="EMBL/GenBank/DDBJ databases">
        <title>Multi-omics analyses provide insights into the biosynthesis of the anticancer antibiotic pleurotin in Hohenbuehelia grisea.</title>
        <authorList>
            <person name="Weaver J.A."/>
            <person name="Alberti F."/>
        </authorList>
    </citation>
    <scope>NUCLEOTIDE SEQUENCE [LARGE SCALE GENOMIC DNA]</scope>
    <source>
        <strain evidence="5">T-177</strain>
    </source>
</reference>
<feature type="transmembrane region" description="Helical" evidence="2">
    <location>
        <begin position="154"/>
        <end position="176"/>
    </location>
</feature>
<keyword evidence="5" id="KW-1185">Reference proteome</keyword>
<dbReference type="PANTHER" id="PTHR40465:SF1">
    <property type="entry name" value="DUF6534 DOMAIN-CONTAINING PROTEIN"/>
    <property type="match status" value="1"/>
</dbReference>
<evidence type="ECO:0000256" key="1">
    <source>
        <dbReference type="SAM" id="MobiDB-lite"/>
    </source>
</evidence>
<name>A0ABR3J5G2_9AGAR</name>
<evidence type="ECO:0000313" key="4">
    <source>
        <dbReference type="EMBL" id="KAL0950365.1"/>
    </source>
</evidence>
<keyword evidence="2" id="KW-0812">Transmembrane</keyword>
<accession>A0ABR3J5G2</accession>
<dbReference type="Pfam" id="PF20152">
    <property type="entry name" value="DUF6534"/>
    <property type="match status" value="1"/>
</dbReference>
<gene>
    <name evidence="4" type="ORF">HGRIS_010331</name>
</gene>
<comment type="caution">
    <text evidence="4">The sequence shown here is derived from an EMBL/GenBank/DDBJ whole genome shotgun (WGS) entry which is preliminary data.</text>
</comment>
<evidence type="ECO:0000256" key="2">
    <source>
        <dbReference type="SAM" id="Phobius"/>
    </source>
</evidence>
<feature type="transmembrane region" description="Helical" evidence="2">
    <location>
        <begin position="118"/>
        <end position="142"/>
    </location>
</feature>
<feature type="region of interest" description="Disordered" evidence="1">
    <location>
        <begin position="313"/>
        <end position="360"/>
    </location>
</feature>
<feature type="domain" description="DUF6534" evidence="3">
    <location>
        <begin position="164"/>
        <end position="251"/>
    </location>
</feature>
<dbReference type="InterPro" id="IPR045339">
    <property type="entry name" value="DUF6534"/>
</dbReference>
<feature type="compositionally biased region" description="Polar residues" evidence="1">
    <location>
        <begin position="328"/>
        <end position="342"/>
    </location>
</feature>
<organism evidence="4 5">
    <name type="scientific">Hohenbuehelia grisea</name>
    <dbReference type="NCBI Taxonomy" id="104357"/>
    <lineage>
        <taxon>Eukaryota</taxon>
        <taxon>Fungi</taxon>
        <taxon>Dikarya</taxon>
        <taxon>Basidiomycota</taxon>
        <taxon>Agaricomycotina</taxon>
        <taxon>Agaricomycetes</taxon>
        <taxon>Agaricomycetidae</taxon>
        <taxon>Agaricales</taxon>
        <taxon>Pleurotineae</taxon>
        <taxon>Pleurotaceae</taxon>
        <taxon>Hohenbuehelia</taxon>
    </lineage>
</organism>
<dbReference type="Proteomes" id="UP001556367">
    <property type="component" value="Unassembled WGS sequence"/>
</dbReference>
<dbReference type="PANTHER" id="PTHR40465">
    <property type="entry name" value="CHROMOSOME 1, WHOLE GENOME SHOTGUN SEQUENCE"/>
    <property type="match status" value="1"/>
</dbReference>
<feature type="transmembrane region" description="Helical" evidence="2">
    <location>
        <begin position="228"/>
        <end position="247"/>
    </location>
</feature>
<proteinExistence type="predicted"/>
<evidence type="ECO:0000313" key="5">
    <source>
        <dbReference type="Proteomes" id="UP001556367"/>
    </source>
</evidence>
<dbReference type="EMBL" id="JASNQZ010000012">
    <property type="protein sequence ID" value="KAL0950365.1"/>
    <property type="molecule type" value="Genomic_DNA"/>
</dbReference>
<feature type="transmembrane region" description="Helical" evidence="2">
    <location>
        <begin position="14"/>
        <end position="34"/>
    </location>
</feature>
<feature type="transmembrane region" description="Helical" evidence="2">
    <location>
        <begin position="86"/>
        <end position="106"/>
    </location>
</feature>
<protein>
    <recommendedName>
        <fullName evidence="3">DUF6534 domain-containing protein</fullName>
    </recommendedName>
</protein>
<feature type="transmembrane region" description="Helical" evidence="2">
    <location>
        <begin position="197"/>
        <end position="222"/>
    </location>
</feature>
<feature type="transmembrane region" description="Helical" evidence="2">
    <location>
        <begin position="46"/>
        <end position="74"/>
    </location>
</feature>
<keyword evidence="2" id="KW-0472">Membrane</keyword>
<evidence type="ECO:0000259" key="3">
    <source>
        <dbReference type="Pfam" id="PF20152"/>
    </source>
</evidence>
<keyword evidence="2" id="KW-1133">Transmembrane helix</keyword>